<dbReference type="GO" id="GO:0004703">
    <property type="term" value="F:G protein-coupled receptor kinase activity"/>
    <property type="evidence" value="ECO:0007669"/>
    <property type="project" value="UniProtKB-EC"/>
</dbReference>
<accession>A0A091E1I7</accession>
<dbReference type="InterPro" id="IPR044926">
    <property type="entry name" value="RGS_subdomain_2"/>
</dbReference>
<feature type="chain" id="PRO_5001873665" description="[G-protein-coupled receptor] kinase" evidence="10">
    <location>
        <begin position="18"/>
        <end position="157"/>
    </location>
</feature>
<dbReference type="GO" id="GO:0009966">
    <property type="term" value="P:regulation of signal transduction"/>
    <property type="evidence" value="ECO:0007669"/>
    <property type="project" value="TreeGrafter"/>
</dbReference>
<dbReference type="SUPFAM" id="SSF48097">
    <property type="entry name" value="Regulator of G-protein signaling, RGS"/>
    <property type="match status" value="1"/>
</dbReference>
<evidence type="ECO:0000256" key="7">
    <source>
        <dbReference type="ARBA" id="ARBA00022777"/>
    </source>
</evidence>
<organism evidence="12 13">
    <name type="scientific">Fukomys damarensis</name>
    <name type="common">Damaraland mole rat</name>
    <name type="synonym">Cryptomys damarensis</name>
    <dbReference type="NCBI Taxonomy" id="885580"/>
    <lineage>
        <taxon>Eukaryota</taxon>
        <taxon>Metazoa</taxon>
        <taxon>Chordata</taxon>
        <taxon>Craniata</taxon>
        <taxon>Vertebrata</taxon>
        <taxon>Euteleostomi</taxon>
        <taxon>Mammalia</taxon>
        <taxon>Eutheria</taxon>
        <taxon>Euarchontoglires</taxon>
        <taxon>Glires</taxon>
        <taxon>Rodentia</taxon>
        <taxon>Hystricomorpha</taxon>
        <taxon>Bathyergidae</taxon>
        <taxon>Fukomys</taxon>
    </lineage>
</organism>
<keyword evidence="7 12" id="KW-0418">Kinase</keyword>
<keyword evidence="8" id="KW-0067">ATP-binding</keyword>
<dbReference type="PROSITE" id="PS50132">
    <property type="entry name" value="RGS"/>
    <property type="match status" value="1"/>
</dbReference>
<name>A0A091E1I7_FUKDA</name>
<keyword evidence="10" id="KW-0732">Signal</keyword>
<dbReference type="PANTHER" id="PTHR24355:SF27">
    <property type="entry name" value="G PROTEIN-COUPLED RECEPTOR KINASE 5"/>
    <property type="match status" value="1"/>
</dbReference>
<evidence type="ECO:0000256" key="10">
    <source>
        <dbReference type="SAM" id="SignalP"/>
    </source>
</evidence>
<evidence type="ECO:0000259" key="11">
    <source>
        <dbReference type="PROSITE" id="PS50132"/>
    </source>
</evidence>
<evidence type="ECO:0000256" key="1">
    <source>
        <dbReference type="ARBA" id="ARBA00001256"/>
    </source>
</evidence>
<keyword evidence="5" id="KW-0808">Transferase</keyword>
<feature type="domain" description="RGS" evidence="11">
    <location>
        <begin position="70"/>
        <end position="126"/>
    </location>
</feature>
<dbReference type="GO" id="GO:0005737">
    <property type="term" value="C:cytoplasm"/>
    <property type="evidence" value="ECO:0007669"/>
    <property type="project" value="TreeGrafter"/>
</dbReference>
<dbReference type="SMART" id="SM00315">
    <property type="entry name" value="RGS"/>
    <property type="match status" value="1"/>
</dbReference>
<keyword evidence="9" id="KW-0472">Membrane</keyword>
<evidence type="ECO:0000256" key="6">
    <source>
        <dbReference type="ARBA" id="ARBA00022741"/>
    </source>
</evidence>
<dbReference type="FunFam" id="1.10.167.10:FF:000017">
    <property type="entry name" value="G protein-coupled receptor kinase"/>
    <property type="match status" value="1"/>
</dbReference>
<feature type="signal peptide" evidence="10">
    <location>
        <begin position="1"/>
        <end position="17"/>
    </location>
</feature>
<comment type="subcellular location">
    <subcellularLocation>
        <location evidence="2">Membrane</location>
    </subcellularLocation>
</comment>
<evidence type="ECO:0000256" key="8">
    <source>
        <dbReference type="ARBA" id="ARBA00022840"/>
    </source>
</evidence>
<reference evidence="12 13" key="1">
    <citation type="submission" date="2013-11" db="EMBL/GenBank/DDBJ databases">
        <title>The Damaraland mole rat (Fukomys damarensis) genome and evolution of African mole rats.</title>
        <authorList>
            <person name="Gladyshev V.N."/>
            <person name="Fang X."/>
        </authorList>
    </citation>
    <scope>NUCLEOTIDE SEQUENCE [LARGE SCALE GENOMIC DNA]</scope>
    <source>
        <tissue evidence="12">Liver</tissue>
    </source>
</reference>
<comment type="catalytic activity">
    <reaction evidence="1">
        <text>[G-protein-coupled receptor] + ATP = [G-protein-coupled receptor]-phosphate + ADP + H(+)</text>
        <dbReference type="Rhea" id="RHEA:12008"/>
        <dbReference type="Rhea" id="RHEA-COMP:11260"/>
        <dbReference type="Rhea" id="RHEA-COMP:11261"/>
        <dbReference type="ChEBI" id="CHEBI:15378"/>
        <dbReference type="ChEBI" id="CHEBI:30616"/>
        <dbReference type="ChEBI" id="CHEBI:43176"/>
        <dbReference type="ChEBI" id="CHEBI:68546"/>
        <dbReference type="ChEBI" id="CHEBI:456216"/>
        <dbReference type="EC" id="2.7.11.16"/>
    </reaction>
</comment>
<sequence length="157" mass="17657">MVLVLMMIVMKMTVVMAIVTLSGTFSVLGGGGKRKGKSKKWKEILKFPHISQCEDLRRTIDRDYCSLCDKQPIGRLLFRQFCETRPDLECYIQFLDSVAEYEVTPDEKLGEKGKQIMTKYLTPKPPRSDDGEVLCAQQQLALVANPEIGQTGTMGCC</sequence>
<keyword evidence="6" id="KW-0547">Nucleotide-binding</keyword>
<evidence type="ECO:0000256" key="5">
    <source>
        <dbReference type="ARBA" id="ARBA00022679"/>
    </source>
</evidence>
<keyword evidence="12" id="KW-0675">Receptor</keyword>
<evidence type="ECO:0000256" key="9">
    <source>
        <dbReference type="ARBA" id="ARBA00023136"/>
    </source>
</evidence>
<dbReference type="AlphaFoldDB" id="A0A091E1I7"/>
<dbReference type="Gene3D" id="1.10.167.10">
    <property type="entry name" value="Regulator of G-protein Signalling 4, domain 2"/>
    <property type="match status" value="1"/>
</dbReference>
<protein>
    <recommendedName>
        <fullName evidence="3">[G-protein-coupled receptor] kinase</fullName>
        <ecNumber evidence="3">2.7.11.16</ecNumber>
    </recommendedName>
</protein>
<dbReference type="InterPro" id="IPR036305">
    <property type="entry name" value="RGS_sf"/>
</dbReference>
<evidence type="ECO:0000256" key="3">
    <source>
        <dbReference type="ARBA" id="ARBA00012433"/>
    </source>
</evidence>
<dbReference type="Proteomes" id="UP000028990">
    <property type="component" value="Unassembled WGS sequence"/>
</dbReference>
<gene>
    <name evidence="12" type="ORF">H920_09591</name>
</gene>
<dbReference type="Pfam" id="PF00615">
    <property type="entry name" value="RGS"/>
    <property type="match status" value="1"/>
</dbReference>
<evidence type="ECO:0000313" key="12">
    <source>
        <dbReference type="EMBL" id="KFO28946.1"/>
    </source>
</evidence>
<dbReference type="PANTHER" id="PTHR24355">
    <property type="entry name" value="G PROTEIN-COUPLED RECEPTOR KINASE/RIBOSOMAL PROTEIN S6 KINASE"/>
    <property type="match status" value="1"/>
</dbReference>
<dbReference type="GO" id="GO:0005524">
    <property type="term" value="F:ATP binding"/>
    <property type="evidence" value="ECO:0007669"/>
    <property type="project" value="UniProtKB-KW"/>
</dbReference>
<keyword evidence="13" id="KW-1185">Reference proteome</keyword>
<keyword evidence="4" id="KW-0723">Serine/threonine-protein kinase</keyword>
<dbReference type="EC" id="2.7.11.16" evidence="3"/>
<evidence type="ECO:0000313" key="13">
    <source>
        <dbReference type="Proteomes" id="UP000028990"/>
    </source>
</evidence>
<proteinExistence type="predicted"/>
<evidence type="ECO:0000256" key="4">
    <source>
        <dbReference type="ARBA" id="ARBA00022527"/>
    </source>
</evidence>
<dbReference type="EMBL" id="KN122666">
    <property type="protein sequence ID" value="KFO28946.1"/>
    <property type="molecule type" value="Genomic_DNA"/>
</dbReference>
<dbReference type="InterPro" id="IPR016137">
    <property type="entry name" value="RGS"/>
</dbReference>
<dbReference type="GO" id="GO:0016020">
    <property type="term" value="C:membrane"/>
    <property type="evidence" value="ECO:0007669"/>
    <property type="project" value="UniProtKB-SubCell"/>
</dbReference>
<evidence type="ECO:0000256" key="2">
    <source>
        <dbReference type="ARBA" id="ARBA00004370"/>
    </source>
</evidence>